<feature type="region of interest" description="Disordered" evidence="1">
    <location>
        <begin position="156"/>
        <end position="185"/>
    </location>
</feature>
<dbReference type="PANTHER" id="PTHR16861">
    <property type="entry name" value="GLYCOPROTEIN 38"/>
    <property type="match status" value="1"/>
</dbReference>
<accession>M5FZV1</accession>
<keyword evidence="2" id="KW-0472">Membrane</keyword>
<dbReference type="OrthoDB" id="3362711at2759"/>
<evidence type="ECO:0000313" key="4">
    <source>
        <dbReference type="EMBL" id="EJT99086.1"/>
    </source>
</evidence>
<feature type="compositionally biased region" description="Low complexity" evidence="1">
    <location>
        <begin position="322"/>
        <end position="334"/>
    </location>
</feature>
<feature type="compositionally biased region" description="Polar residues" evidence="1">
    <location>
        <begin position="230"/>
        <end position="242"/>
    </location>
</feature>
<feature type="signal peptide" evidence="3">
    <location>
        <begin position="1"/>
        <end position="15"/>
    </location>
</feature>
<dbReference type="EMBL" id="JH795871">
    <property type="protein sequence ID" value="EJT99086.1"/>
    <property type="molecule type" value="Genomic_DNA"/>
</dbReference>
<protein>
    <recommendedName>
        <fullName evidence="6">Mid2 domain-containing protein</fullName>
    </recommendedName>
</protein>
<feature type="region of interest" description="Disordered" evidence="1">
    <location>
        <begin position="230"/>
        <end position="423"/>
    </location>
</feature>
<keyword evidence="5" id="KW-1185">Reference proteome</keyword>
<dbReference type="AlphaFoldDB" id="M5FZV1"/>
<dbReference type="STRING" id="1858805.M5FZV1"/>
<dbReference type="CDD" id="cd12087">
    <property type="entry name" value="TM_EGFR-like"/>
    <property type="match status" value="1"/>
</dbReference>
<feature type="chain" id="PRO_5013084936" description="Mid2 domain-containing protein" evidence="3">
    <location>
        <begin position="16"/>
        <end position="423"/>
    </location>
</feature>
<dbReference type="GeneID" id="63685629"/>
<keyword evidence="2" id="KW-0812">Transmembrane</keyword>
<evidence type="ECO:0000256" key="2">
    <source>
        <dbReference type="SAM" id="Phobius"/>
    </source>
</evidence>
<evidence type="ECO:0000256" key="3">
    <source>
        <dbReference type="SAM" id="SignalP"/>
    </source>
</evidence>
<feature type="transmembrane region" description="Helical" evidence="2">
    <location>
        <begin position="186"/>
        <end position="210"/>
    </location>
</feature>
<dbReference type="PANTHER" id="PTHR16861:SF4">
    <property type="entry name" value="SH3 DOMAIN PROTEIN (AFU_ORTHOLOGUE AFUA_1G13610)"/>
    <property type="match status" value="1"/>
</dbReference>
<feature type="compositionally biased region" description="Low complexity" evidence="1">
    <location>
        <begin position="345"/>
        <end position="365"/>
    </location>
</feature>
<gene>
    <name evidence="4" type="ORF">DACRYDRAFT_118358</name>
</gene>
<dbReference type="Proteomes" id="UP000030653">
    <property type="component" value="Unassembled WGS sequence"/>
</dbReference>
<evidence type="ECO:0008006" key="6">
    <source>
        <dbReference type="Google" id="ProtNLM"/>
    </source>
</evidence>
<dbReference type="HOGENOM" id="CLU_053888_2_0_1"/>
<evidence type="ECO:0000256" key="1">
    <source>
        <dbReference type="SAM" id="MobiDB-lite"/>
    </source>
</evidence>
<organism evidence="4 5">
    <name type="scientific">Dacryopinax primogenitus (strain DJM 731)</name>
    <name type="common">Brown rot fungus</name>
    <dbReference type="NCBI Taxonomy" id="1858805"/>
    <lineage>
        <taxon>Eukaryota</taxon>
        <taxon>Fungi</taxon>
        <taxon>Dikarya</taxon>
        <taxon>Basidiomycota</taxon>
        <taxon>Agaricomycotina</taxon>
        <taxon>Dacrymycetes</taxon>
        <taxon>Dacrymycetales</taxon>
        <taxon>Dacrymycetaceae</taxon>
        <taxon>Dacryopinax</taxon>
    </lineage>
</organism>
<reference evidence="4 5" key="1">
    <citation type="journal article" date="2012" name="Science">
        <title>The Paleozoic origin of enzymatic lignin decomposition reconstructed from 31 fungal genomes.</title>
        <authorList>
            <person name="Floudas D."/>
            <person name="Binder M."/>
            <person name="Riley R."/>
            <person name="Barry K."/>
            <person name="Blanchette R.A."/>
            <person name="Henrissat B."/>
            <person name="Martinez A.T."/>
            <person name="Otillar R."/>
            <person name="Spatafora J.W."/>
            <person name="Yadav J.S."/>
            <person name="Aerts A."/>
            <person name="Benoit I."/>
            <person name="Boyd A."/>
            <person name="Carlson A."/>
            <person name="Copeland A."/>
            <person name="Coutinho P.M."/>
            <person name="de Vries R.P."/>
            <person name="Ferreira P."/>
            <person name="Findley K."/>
            <person name="Foster B."/>
            <person name="Gaskell J."/>
            <person name="Glotzer D."/>
            <person name="Gorecki P."/>
            <person name="Heitman J."/>
            <person name="Hesse C."/>
            <person name="Hori C."/>
            <person name="Igarashi K."/>
            <person name="Jurgens J.A."/>
            <person name="Kallen N."/>
            <person name="Kersten P."/>
            <person name="Kohler A."/>
            <person name="Kuees U."/>
            <person name="Kumar T.K.A."/>
            <person name="Kuo A."/>
            <person name="LaButti K."/>
            <person name="Larrondo L.F."/>
            <person name="Lindquist E."/>
            <person name="Ling A."/>
            <person name="Lombard V."/>
            <person name="Lucas S."/>
            <person name="Lundell T."/>
            <person name="Martin R."/>
            <person name="McLaughlin D.J."/>
            <person name="Morgenstern I."/>
            <person name="Morin E."/>
            <person name="Murat C."/>
            <person name="Nagy L.G."/>
            <person name="Nolan M."/>
            <person name="Ohm R.A."/>
            <person name="Patyshakuliyeva A."/>
            <person name="Rokas A."/>
            <person name="Ruiz-Duenas F.J."/>
            <person name="Sabat G."/>
            <person name="Salamov A."/>
            <person name="Samejima M."/>
            <person name="Schmutz J."/>
            <person name="Slot J.C."/>
            <person name="St John F."/>
            <person name="Stenlid J."/>
            <person name="Sun H."/>
            <person name="Sun S."/>
            <person name="Syed K."/>
            <person name="Tsang A."/>
            <person name="Wiebenga A."/>
            <person name="Young D."/>
            <person name="Pisabarro A."/>
            <person name="Eastwood D.C."/>
            <person name="Martin F."/>
            <person name="Cullen D."/>
            <person name="Grigoriev I.V."/>
            <person name="Hibbett D.S."/>
        </authorList>
    </citation>
    <scope>NUCLEOTIDE SEQUENCE [LARGE SCALE GENOMIC DNA]</scope>
    <source>
        <strain evidence="4 5">DJM-731 SS1</strain>
    </source>
</reference>
<sequence>MLGLVLALLVGGANAQTSTNATCASTYDWMSNAEGQSPCLVAAGLQGVCNNNKWFIPSLPSGTHYVGPTSPSLGTLCICNTVVYNLVSACAACQGGEWVAWADWTSNCSVSVMTRGSFPGPVPGGTSIPAWAEVDTSLEGTWNAIEARGVAGSALPDTFPSSTASTTSTATATSTSPPSDSSKPNIGAIVGGVLGGIALLLIAILVFLFLRRRSKRRTAAAETAIPLPASYSSLSSRNGNDTTPPPNGQGYSGPHSPGGEKSAFLAAPAPASPPFTPTGTSPLSPGFPIPNNAPGNHNSQLKLYDPQGPSTWPTNIPLPVLTSSSNGTAGSVSSQAGTRTSTTLSASGYSSQPQPSQSSSLPPVSELGPSAGNPEMAVLDSDRAYSPVPTPAPTYRSSASPGPGGDRVIMRGPARQMGKRRPR</sequence>
<dbReference type="OMA" id="EWDANCT"/>
<proteinExistence type="predicted"/>
<name>M5FZV1_DACPD</name>
<keyword evidence="3" id="KW-0732">Signal</keyword>
<keyword evidence="2" id="KW-1133">Transmembrane helix</keyword>
<evidence type="ECO:0000313" key="5">
    <source>
        <dbReference type="Proteomes" id="UP000030653"/>
    </source>
</evidence>
<feature type="compositionally biased region" description="Polar residues" evidence="1">
    <location>
        <begin position="335"/>
        <end position="344"/>
    </location>
</feature>
<feature type="compositionally biased region" description="Low complexity" evidence="1">
    <location>
        <begin position="277"/>
        <end position="286"/>
    </location>
</feature>
<feature type="compositionally biased region" description="Low complexity" evidence="1">
    <location>
        <begin position="160"/>
        <end position="185"/>
    </location>
</feature>
<dbReference type="RefSeq" id="XP_040625984.1">
    <property type="nucleotide sequence ID" value="XM_040770567.1"/>
</dbReference>